<feature type="region of interest" description="Disordered" evidence="1">
    <location>
        <begin position="539"/>
        <end position="564"/>
    </location>
</feature>
<dbReference type="HOGENOM" id="CLU_004458_0_0_1"/>
<proteinExistence type="predicted"/>
<protein>
    <submittedName>
        <fullName evidence="2">Uncharacterized protein</fullName>
    </submittedName>
</protein>
<dbReference type="OMA" id="ASEWHFK"/>
<feature type="region of interest" description="Disordered" evidence="1">
    <location>
        <begin position="470"/>
        <end position="505"/>
    </location>
</feature>
<dbReference type="EMBL" id="KE145361">
    <property type="protein sequence ID" value="EPE31588.1"/>
    <property type="molecule type" value="Genomic_DNA"/>
</dbReference>
<dbReference type="Proteomes" id="UP000016922">
    <property type="component" value="Unassembled WGS sequence"/>
</dbReference>
<feature type="compositionally biased region" description="Low complexity" evidence="1">
    <location>
        <begin position="472"/>
        <end position="487"/>
    </location>
</feature>
<feature type="region of interest" description="Disordered" evidence="1">
    <location>
        <begin position="1"/>
        <end position="43"/>
    </location>
</feature>
<evidence type="ECO:0000256" key="1">
    <source>
        <dbReference type="SAM" id="MobiDB-lite"/>
    </source>
</evidence>
<name>S3DZ15_GLAL2</name>
<feature type="compositionally biased region" description="Polar residues" evidence="1">
    <location>
        <begin position="130"/>
        <end position="140"/>
    </location>
</feature>
<dbReference type="RefSeq" id="XP_008081317.1">
    <property type="nucleotide sequence ID" value="XM_008083126.1"/>
</dbReference>
<feature type="compositionally biased region" description="Low complexity" evidence="1">
    <location>
        <begin position="9"/>
        <end position="21"/>
    </location>
</feature>
<evidence type="ECO:0000313" key="2">
    <source>
        <dbReference type="EMBL" id="EPE31588.1"/>
    </source>
</evidence>
<dbReference type="GeneID" id="19471385"/>
<feature type="region of interest" description="Disordered" evidence="1">
    <location>
        <begin position="128"/>
        <end position="157"/>
    </location>
</feature>
<evidence type="ECO:0000313" key="3">
    <source>
        <dbReference type="Proteomes" id="UP000016922"/>
    </source>
</evidence>
<organism evidence="2 3">
    <name type="scientific">Glarea lozoyensis (strain ATCC 20868 / MF5171)</name>
    <dbReference type="NCBI Taxonomy" id="1116229"/>
    <lineage>
        <taxon>Eukaryota</taxon>
        <taxon>Fungi</taxon>
        <taxon>Dikarya</taxon>
        <taxon>Ascomycota</taxon>
        <taxon>Pezizomycotina</taxon>
        <taxon>Leotiomycetes</taxon>
        <taxon>Helotiales</taxon>
        <taxon>Helotiaceae</taxon>
        <taxon>Glarea</taxon>
    </lineage>
</organism>
<dbReference type="OrthoDB" id="3439512at2759"/>
<gene>
    <name evidence="2" type="ORF">GLAREA_12344</name>
</gene>
<feature type="compositionally biased region" description="Basic and acidic residues" evidence="1">
    <location>
        <begin position="539"/>
        <end position="557"/>
    </location>
</feature>
<feature type="compositionally biased region" description="Pro residues" evidence="1">
    <location>
        <begin position="975"/>
        <end position="985"/>
    </location>
</feature>
<accession>S3DZ15</accession>
<dbReference type="eggNOG" id="ENOG502SD2N">
    <property type="taxonomic scope" value="Eukaryota"/>
</dbReference>
<feature type="compositionally biased region" description="Acidic residues" evidence="1">
    <location>
        <begin position="143"/>
        <end position="157"/>
    </location>
</feature>
<keyword evidence="3" id="KW-1185">Reference proteome</keyword>
<reference evidence="2 3" key="1">
    <citation type="journal article" date="2013" name="BMC Genomics">
        <title>Genomics-driven discovery of the pneumocandin biosynthetic gene cluster in the fungus Glarea lozoyensis.</title>
        <authorList>
            <person name="Chen L."/>
            <person name="Yue Q."/>
            <person name="Zhang X."/>
            <person name="Xiang M."/>
            <person name="Wang C."/>
            <person name="Li S."/>
            <person name="Che Y."/>
            <person name="Ortiz-Lopez F.J."/>
            <person name="Bills G.F."/>
            <person name="Liu X."/>
            <person name="An Z."/>
        </authorList>
    </citation>
    <scope>NUCLEOTIDE SEQUENCE [LARGE SCALE GENOMIC DNA]</scope>
    <source>
        <strain evidence="3">ATCC 20868 / MF5171</strain>
    </source>
</reference>
<feature type="region of interest" description="Disordered" evidence="1">
    <location>
        <begin position="969"/>
        <end position="991"/>
    </location>
</feature>
<sequence length="991" mass="112499">MSQSPPAQSSRSLSPKSSRSLTPQSHTAPTIEVAGTSQTSSHLRNRNRKIIIASDWWIHNEGVIDVEARFEKLCHEQEQQVIPTASCQWRPGKQCFLLSCPPVHSKVVPQLFMQALQGLIREEEEKNGIYGQQNQRQNHTSESDSESDSDDEPSIDASEFSDEYVAENGDNKPMVSSKIQRLPEYLERYNQATNHDDDTASFSKHQYPIEILSMNENCVIVKSLNENVVYVGSTSEESIHLAILKLDNLAKYALPSQYISHSFYTEDTGNYELSLKHLYDVKIAKKRMFETTLIDDLDKLYDIHNSEHNLEKFITVRCAIHNSEQGSFAAVKNKVTIVNKEPNFGETRICWEGFSCASKESPNSLRHFEDIERAIAALQRGNKVPPTTKVEQVEFVDSTKVKTIENWKKKAQKEGAHRLITQPMANKAQRESWDICMGSDKPNFDNVPGRAFDRQTPVQLVSGLNRRLPMVQPQQQPHQQQQQQQQQRPSGVSVPMGAPAGTNPTFAQKLRNANAQKVSLEPDQWPTLVSSKLEVDVKPKQLEPEKLEPKQLTKQRPETPPNLLDDDVPMLGGIDAELMAFTSPPSGNDRLQSSSEIQTRVFHQTMQQKKPKPKKERSLFANRLELPDNLPLSRPQSDHIDPLPAFSKELNSNFMELLTGARGFRGDVKLQARFGRILLRGIKGLHIAEKENKDFSKPEGDLQRILNPTYPGARRPTTSFTNTLTTVPADIDGLLQLKEDGRSLWKNDSEWRIFYTFTFIEAATRLPFVIEIDAEKFTTRSTSQQSFGQLNVHGTKRVWDFQISLTGTKEEDRYGDLATKLQKTLHIPSNQESPKLYAEIDRDLEEKYTLQEIYLHKVNLHRSSNNRSVLSISEVLAFITNICSPPGKPDVRIIRATYYNGPGSGFNYRWFTASIESVRGNELLVQNKKLELGEEAGWTPETFADVLPDLSIPACQMLKQMDHVGYYNENGIRRSPPPTQTSPPKPVERYW</sequence>
<dbReference type="KEGG" id="glz:GLAREA_12344"/>
<dbReference type="AlphaFoldDB" id="S3DZ15"/>